<gene>
    <name evidence="2" type="ORF">L21SP5_03188</name>
</gene>
<sequence length="318" mass="37542">MVLIISIEQDEATNDVIKWLHKKGETVRRINVEDEIDELSITINRTILRYKTVIGAYVEINLDKVSAFWYRRGNWPFRELVKHNDDWKVYDNTGRFIKSENDTLRKYLHSYPFPKKLGDYYKKDAHKLLTLKIAKEVGFAIPEFLVTNNVNELNSFVESQKQVITKVLAIPISLYMPKQWLPMYTTEVNSKDVVKNIGISYLQNKINKKYELRIFHLNPDFYTAAIFSQSNNRTITDYRKYDYDRPNRMVPFNLPKSVVEKLKELVKKLELETCSIDIIVDDNDNYIFLEVNPIGQFGDISYNCNYYLENKIANYLSL</sequence>
<dbReference type="NCBIfam" id="TIGR04192">
    <property type="entry name" value="GRASP_w_spasm"/>
    <property type="match status" value="1"/>
</dbReference>
<evidence type="ECO:0000259" key="1">
    <source>
        <dbReference type="Pfam" id="PF21068"/>
    </source>
</evidence>
<dbReference type="OrthoDB" id="583309at2"/>
<dbReference type="GO" id="GO:0018169">
    <property type="term" value="F:ribosomal S6-glutamic acid ligase activity"/>
    <property type="evidence" value="ECO:0007669"/>
    <property type="project" value="TreeGrafter"/>
</dbReference>
<accession>A0A0S2I307</accession>
<dbReference type="GO" id="GO:0009432">
    <property type="term" value="P:SOS response"/>
    <property type="evidence" value="ECO:0007669"/>
    <property type="project" value="TreeGrafter"/>
</dbReference>
<dbReference type="KEGG" id="blq:L21SP5_03188"/>
<dbReference type="STRING" id="1307839.L21SP5_03188"/>
<feature type="domain" description="MvdD-like pre-ATP grasp" evidence="1">
    <location>
        <begin position="1"/>
        <end position="75"/>
    </location>
</feature>
<dbReference type="Pfam" id="PF21068">
    <property type="entry name" value="ATPgraspMvdD"/>
    <property type="match status" value="1"/>
</dbReference>
<evidence type="ECO:0000313" key="2">
    <source>
        <dbReference type="EMBL" id="ALO16803.1"/>
    </source>
</evidence>
<proteinExistence type="predicted"/>
<dbReference type="SUPFAM" id="SSF56059">
    <property type="entry name" value="Glutathione synthetase ATP-binding domain-like"/>
    <property type="match status" value="1"/>
</dbReference>
<evidence type="ECO:0000313" key="3">
    <source>
        <dbReference type="Proteomes" id="UP000064893"/>
    </source>
</evidence>
<protein>
    <submittedName>
        <fullName evidence="2">ATP-GRASP peptide maturase, grasp-with-spasm system</fullName>
    </submittedName>
</protein>
<keyword evidence="3" id="KW-1185">Reference proteome</keyword>
<dbReference type="GO" id="GO:0005737">
    <property type="term" value="C:cytoplasm"/>
    <property type="evidence" value="ECO:0007669"/>
    <property type="project" value="TreeGrafter"/>
</dbReference>
<organism evidence="2 3">
    <name type="scientific">Salinivirga cyanobacteriivorans</name>
    <dbReference type="NCBI Taxonomy" id="1307839"/>
    <lineage>
        <taxon>Bacteria</taxon>
        <taxon>Pseudomonadati</taxon>
        <taxon>Bacteroidota</taxon>
        <taxon>Bacteroidia</taxon>
        <taxon>Bacteroidales</taxon>
        <taxon>Salinivirgaceae</taxon>
        <taxon>Salinivirga</taxon>
    </lineage>
</organism>
<dbReference type="Gene3D" id="3.30.470.20">
    <property type="entry name" value="ATP-grasp fold, B domain"/>
    <property type="match status" value="1"/>
</dbReference>
<name>A0A0S2I307_9BACT</name>
<dbReference type="PANTHER" id="PTHR21621">
    <property type="entry name" value="RIBOSOMAL PROTEIN S6 MODIFICATION PROTEIN"/>
    <property type="match status" value="1"/>
</dbReference>
<dbReference type="PANTHER" id="PTHR21621:SF0">
    <property type="entry name" value="BETA-CITRYLGLUTAMATE SYNTHASE B-RELATED"/>
    <property type="match status" value="1"/>
</dbReference>
<dbReference type="RefSeq" id="WP_057954152.1">
    <property type="nucleotide sequence ID" value="NZ_CP013118.1"/>
</dbReference>
<dbReference type="Proteomes" id="UP000064893">
    <property type="component" value="Chromosome"/>
</dbReference>
<reference evidence="2 3" key="1">
    <citation type="submission" date="2015-11" db="EMBL/GenBank/DDBJ databases">
        <title>Description and complete genome sequence of a novel strain predominating in hypersaline microbial mats and representing a new family of the Bacteriodetes phylum.</title>
        <authorList>
            <person name="Spring S."/>
            <person name="Bunk B."/>
            <person name="Sproer C."/>
            <person name="Klenk H.-P."/>
        </authorList>
    </citation>
    <scope>NUCLEOTIDE SEQUENCE [LARGE SCALE GENOMIC DNA]</scope>
    <source>
        <strain evidence="2 3">L21-Spi-D4</strain>
    </source>
</reference>
<dbReference type="AlphaFoldDB" id="A0A0S2I307"/>
<dbReference type="InterPro" id="IPR048936">
    <property type="entry name" value="MvdD-like_ATPgrasp"/>
</dbReference>
<dbReference type="EMBL" id="CP013118">
    <property type="protein sequence ID" value="ALO16803.1"/>
    <property type="molecule type" value="Genomic_DNA"/>
</dbReference>
<dbReference type="InterPro" id="IPR026455">
    <property type="entry name" value="GRASP_w_spasm"/>
</dbReference>